<evidence type="ECO:0008006" key="3">
    <source>
        <dbReference type="Google" id="ProtNLM"/>
    </source>
</evidence>
<dbReference type="Gene3D" id="1.10.10.10">
    <property type="entry name" value="Winged helix-like DNA-binding domain superfamily/Winged helix DNA-binding domain"/>
    <property type="match status" value="1"/>
</dbReference>
<evidence type="ECO:0000313" key="2">
    <source>
        <dbReference type="Proteomes" id="UP000192660"/>
    </source>
</evidence>
<dbReference type="InterPro" id="IPR036388">
    <property type="entry name" value="WH-like_DNA-bd_sf"/>
</dbReference>
<reference evidence="2" key="1">
    <citation type="submission" date="2017-04" db="EMBL/GenBank/DDBJ databases">
        <authorList>
            <person name="Varghese N."/>
            <person name="Submissions S."/>
        </authorList>
    </citation>
    <scope>NUCLEOTIDE SEQUENCE [LARGE SCALE GENOMIC DNA]</scope>
    <source>
        <strain evidence="2">DSM 9293</strain>
    </source>
</reference>
<sequence length="116" mass="13421">MERLTWRTWWDRLRRGPDIAEGSGVVPFIPPRRILPVRPTPPSPVLSPPTWSTVLRTVRQWPSGMPITSDLLAQRFGVGRGQAWRWLQRLERAGLVRVVLGPPDRHGTRRKQRFVS</sequence>
<organism evidence="1 2">
    <name type="scientific">Sulfobacillus thermosulfidooxidans (strain DSM 9293 / VKM B-1269 / AT-1)</name>
    <dbReference type="NCBI Taxonomy" id="929705"/>
    <lineage>
        <taxon>Bacteria</taxon>
        <taxon>Bacillati</taxon>
        <taxon>Bacillota</taxon>
        <taxon>Clostridia</taxon>
        <taxon>Eubacteriales</taxon>
        <taxon>Clostridiales Family XVII. Incertae Sedis</taxon>
        <taxon>Sulfobacillus</taxon>
    </lineage>
</organism>
<gene>
    <name evidence="1" type="ORF">SAMN00768000_0273</name>
</gene>
<dbReference type="AlphaFoldDB" id="A0A1W1W792"/>
<dbReference type="SUPFAM" id="SSF46785">
    <property type="entry name" value="Winged helix' DNA-binding domain"/>
    <property type="match status" value="1"/>
</dbReference>
<keyword evidence="2" id="KW-1185">Reference proteome</keyword>
<proteinExistence type="predicted"/>
<evidence type="ECO:0000313" key="1">
    <source>
        <dbReference type="EMBL" id="SMC02062.1"/>
    </source>
</evidence>
<dbReference type="InterPro" id="IPR036390">
    <property type="entry name" value="WH_DNA-bd_sf"/>
</dbReference>
<dbReference type="OrthoDB" id="8563675at2"/>
<dbReference type="EMBL" id="FWWY01000001">
    <property type="protein sequence ID" value="SMC02062.1"/>
    <property type="molecule type" value="Genomic_DNA"/>
</dbReference>
<protein>
    <recommendedName>
        <fullName evidence="3">Helix-turn-helix domain-containing protein</fullName>
    </recommendedName>
</protein>
<dbReference type="Proteomes" id="UP000192660">
    <property type="component" value="Unassembled WGS sequence"/>
</dbReference>
<name>A0A1W1W792_SULTA</name>
<accession>A0A1W1W792</accession>
<dbReference type="RefSeq" id="WP_084660790.1">
    <property type="nucleotide sequence ID" value="NZ_FWWY01000001.1"/>
</dbReference>